<proteinExistence type="predicted"/>
<protein>
    <submittedName>
        <fullName evidence="1">Uncharacterized protein</fullName>
    </submittedName>
</protein>
<dbReference type="EMBL" id="BAAAQN010000004">
    <property type="protein sequence ID" value="GAA2016030.1"/>
    <property type="molecule type" value="Genomic_DNA"/>
</dbReference>
<sequence>MFAAMGWIKRRTAAPEPAPVVTYEESPERHVLGLLAESLNARGGGWEITEATKGPLLMGPRDDLAVIFDPGACGDDDPSPEHLSLLVLYGLGRPGGATRLIDCVSVPGPDLETSLQRAAETWADTTGAALLAALGLPSPVAGHFGGDDPNGVPGWHIVAGGVGGYGAGPEHSAVKDWLFDNPPWRLLVPALGEELDRSRPHAVKVFLAVGKGTVTSEVRLDGEVHEEASLALMGADWPRVRDVASVGRLFAMLAPMDDEDCYHPGLRLVN</sequence>
<comment type="caution">
    <text evidence="1">The sequence shown here is derived from an EMBL/GenBank/DDBJ whole genome shotgun (WGS) entry which is preliminary data.</text>
</comment>
<dbReference type="InterPro" id="IPR045929">
    <property type="entry name" value="DUF6348"/>
</dbReference>
<dbReference type="Pfam" id="PF19875">
    <property type="entry name" value="DUF6348"/>
    <property type="match status" value="1"/>
</dbReference>
<reference evidence="1 2" key="1">
    <citation type="journal article" date="2019" name="Int. J. Syst. Evol. Microbiol.">
        <title>The Global Catalogue of Microorganisms (GCM) 10K type strain sequencing project: providing services to taxonomists for standard genome sequencing and annotation.</title>
        <authorList>
            <consortium name="The Broad Institute Genomics Platform"/>
            <consortium name="The Broad Institute Genome Sequencing Center for Infectious Disease"/>
            <person name="Wu L."/>
            <person name="Ma J."/>
        </authorList>
    </citation>
    <scope>NUCLEOTIDE SEQUENCE [LARGE SCALE GENOMIC DNA]</scope>
    <source>
        <strain evidence="1 2">JCM 16014</strain>
    </source>
</reference>
<organism evidence="1 2">
    <name type="scientific">Catenulispora yoronensis</name>
    <dbReference type="NCBI Taxonomy" id="450799"/>
    <lineage>
        <taxon>Bacteria</taxon>
        <taxon>Bacillati</taxon>
        <taxon>Actinomycetota</taxon>
        <taxon>Actinomycetes</taxon>
        <taxon>Catenulisporales</taxon>
        <taxon>Catenulisporaceae</taxon>
        <taxon>Catenulispora</taxon>
    </lineage>
</organism>
<dbReference type="Proteomes" id="UP001500751">
    <property type="component" value="Unassembled WGS sequence"/>
</dbReference>
<keyword evidence="2" id="KW-1185">Reference proteome</keyword>
<evidence type="ECO:0000313" key="2">
    <source>
        <dbReference type="Proteomes" id="UP001500751"/>
    </source>
</evidence>
<gene>
    <name evidence="1" type="ORF">GCM10009839_09300</name>
</gene>
<name>A0ABN2TNZ7_9ACTN</name>
<evidence type="ECO:0000313" key="1">
    <source>
        <dbReference type="EMBL" id="GAA2016030.1"/>
    </source>
</evidence>
<accession>A0ABN2TNZ7</accession>